<keyword evidence="3" id="KW-1185">Reference proteome</keyword>
<accession>E9S979</accession>
<evidence type="ECO:0000259" key="1">
    <source>
        <dbReference type="Pfam" id="PF12728"/>
    </source>
</evidence>
<evidence type="ECO:0000313" key="2">
    <source>
        <dbReference type="EMBL" id="EGC04168.1"/>
    </source>
</evidence>
<evidence type="ECO:0000313" key="3">
    <source>
        <dbReference type="Proteomes" id="UP000004259"/>
    </source>
</evidence>
<organism evidence="2 3">
    <name type="scientific">Ruminococcus albus 8</name>
    <dbReference type="NCBI Taxonomy" id="246199"/>
    <lineage>
        <taxon>Bacteria</taxon>
        <taxon>Bacillati</taxon>
        <taxon>Bacillota</taxon>
        <taxon>Clostridia</taxon>
        <taxon>Eubacteriales</taxon>
        <taxon>Oscillospiraceae</taxon>
        <taxon>Ruminococcus</taxon>
    </lineage>
</organism>
<dbReference type="EMBL" id="ADKM02000037">
    <property type="protein sequence ID" value="EGC04168.1"/>
    <property type="molecule type" value="Genomic_DNA"/>
</dbReference>
<comment type="caution">
    <text evidence="2">The sequence shown here is derived from an EMBL/GenBank/DDBJ whole genome shotgun (WGS) entry which is preliminary data.</text>
</comment>
<dbReference type="InterPro" id="IPR041657">
    <property type="entry name" value="HTH_17"/>
</dbReference>
<proteinExistence type="predicted"/>
<dbReference type="AlphaFoldDB" id="E9S979"/>
<dbReference type="Proteomes" id="UP000004259">
    <property type="component" value="Unassembled WGS sequence"/>
</dbReference>
<gene>
    <name evidence="2" type="ORF">CUS_4421</name>
</gene>
<name>E9S979_RUMAL</name>
<dbReference type="OrthoDB" id="1826359at2"/>
<dbReference type="Pfam" id="PF12728">
    <property type="entry name" value="HTH_17"/>
    <property type="match status" value="1"/>
</dbReference>
<protein>
    <submittedName>
        <fullName evidence="2">Conserved domain protein</fullName>
    </submittedName>
</protein>
<feature type="domain" description="Helix-turn-helix" evidence="1">
    <location>
        <begin position="35"/>
        <end position="88"/>
    </location>
</feature>
<sequence length="102" mass="11319">MTNEEIVMKIAELVILLLEQNKPAESKAASDKVEMLTIGEAVREFPGLTKSTLRQLTAQKKIRFFRAGEGNNGKILINKASLIAYLNGETEEDNNGISKKKK</sequence>
<reference evidence="2 3" key="1">
    <citation type="submission" date="2011-02" db="EMBL/GenBank/DDBJ databases">
        <authorList>
            <person name="Nelson K.E."/>
            <person name="Sutton G."/>
            <person name="Torralba M."/>
            <person name="Durkin S."/>
            <person name="Harkins D."/>
            <person name="Montgomery R."/>
            <person name="Ziemer C."/>
            <person name="Klaassens E."/>
            <person name="Ocuiv P."/>
            <person name="Morrison M."/>
        </authorList>
    </citation>
    <scope>NUCLEOTIDE SEQUENCE [LARGE SCALE GENOMIC DNA]</scope>
    <source>
        <strain evidence="2 3">8</strain>
    </source>
</reference>
<dbReference type="STRING" id="246199.CUS_4421"/>
<dbReference type="RefSeq" id="WP_002847521.1">
    <property type="nucleotide sequence ID" value="NZ_ADKM02000037.1"/>
</dbReference>